<sequence length="68" mass="8157">MEVEDHRLKQLKTFVLPPYTTTRGRIQFETLCFACYASHIFLVPSELTALMDYMERNWIRGKFWTPDN</sequence>
<dbReference type="EMBL" id="LRGB01027108">
    <property type="protein sequence ID" value="KZR95814.1"/>
    <property type="molecule type" value="Genomic_DNA"/>
</dbReference>
<reference evidence="1 2" key="1">
    <citation type="submission" date="2016-03" db="EMBL/GenBank/DDBJ databases">
        <title>EvidentialGene: Evidence-directed Construction of Genes on Genomes.</title>
        <authorList>
            <person name="Gilbert D.G."/>
            <person name="Choi J.-H."/>
            <person name="Mockaitis K."/>
            <person name="Colbourne J."/>
            <person name="Pfrender M."/>
        </authorList>
    </citation>
    <scope>NUCLEOTIDE SEQUENCE [LARGE SCALE GENOMIC DNA]</scope>
    <source>
        <strain evidence="1 2">Xinb3</strain>
        <tissue evidence="1">Complete organism</tissue>
    </source>
</reference>
<proteinExistence type="predicted"/>
<accession>A0A162CXG7</accession>
<comment type="caution">
    <text evidence="1">The sequence shown here is derived from an EMBL/GenBank/DDBJ whole genome shotgun (WGS) entry which is preliminary data.</text>
</comment>
<evidence type="ECO:0000313" key="2">
    <source>
        <dbReference type="Proteomes" id="UP000076858"/>
    </source>
</evidence>
<dbReference type="Proteomes" id="UP000076858">
    <property type="component" value="Unassembled WGS sequence"/>
</dbReference>
<evidence type="ECO:0000313" key="1">
    <source>
        <dbReference type="EMBL" id="KZR95814.1"/>
    </source>
</evidence>
<organism evidence="1 2">
    <name type="scientific">Daphnia magna</name>
    <dbReference type="NCBI Taxonomy" id="35525"/>
    <lineage>
        <taxon>Eukaryota</taxon>
        <taxon>Metazoa</taxon>
        <taxon>Ecdysozoa</taxon>
        <taxon>Arthropoda</taxon>
        <taxon>Crustacea</taxon>
        <taxon>Branchiopoda</taxon>
        <taxon>Diplostraca</taxon>
        <taxon>Cladocera</taxon>
        <taxon>Anomopoda</taxon>
        <taxon>Daphniidae</taxon>
        <taxon>Daphnia</taxon>
    </lineage>
</organism>
<dbReference type="AlphaFoldDB" id="A0A162CXG7"/>
<gene>
    <name evidence="1" type="ORF">APZ42_010200</name>
</gene>
<keyword evidence="2" id="KW-1185">Reference proteome</keyword>
<name>A0A162CXG7_9CRUS</name>
<protein>
    <submittedName>
        <fullName evidence="1">Uncharacterized protein</fullName>
    </submittedName>
</protein>